<dbReference type="InterPro" id="IPR036736">
    <property type="entry name" value="ACP-like_sf"/>
</dbReference>
<dbReference type="InterPro" id="IPR020845">
    <property type="entry name" value="AMP-binding_CS"/>
</dbReference>
<protein>
    <submittedName>
        <fullName evidence="6">Non-ribosomal peptide synthetase</fullName>
    </submittedName>
</protein>
<dbReference type="Gene3D" id="3.30.559.10">
    <property type="entry name" value="Chloramphenicol acetyltransferase-like domain"/>
    <property type="match status" value="4"/>
</dbReference>
<gene>
    <name evidence="6" type="ORF">C6Y14_39280</name>
</gene>
<evidence type="ECO:0000256" key="1">
    <source>
        <dbReference type="ARBA" id="ARBA00001957"/>
    </source>
</evidence>
<dbReference type="SMART" id="SM00823">
    <property type="entry name" value="PKS_PP"/>
    <property type="match status" value="4"/>
</dbReference>
<dbReference type="PROSITE" id="PS00455">
    <property type="entry name" value="AMP_BINDING"/>
    <property type="match status" value="3"/>
</dbReference>
<dbReference type="InterPro" id="IPR000873">
    <property type="entry name" value="AMP-dep_synth/lig_dom"/>
</dbReference>
<dbReference type="PROSITE" id="PS00012">
    <property type="entry name" value="PHOSPHOPANTETHEINE"/>
    <property type="match status" value="4"/>
</dbReference>
<dbReference type="GO" id="GO:0008610">
    <property type="term" value="P:lipid biosynthetic process"/>
    <property type="evidence" value="ECO:0007669"/>
    <property type="project" value="UniProtKB-ARBA"/>
</dbReference>
<dbReference type="EMBL" id="PYBJ01000033">
    <property type="protein sequence ID" value="PSM38016.1"/>
    <property type="molecule type" value="Genomic_DNA"/>
</dbReference>
<dbReference type="GO" id="GO:0043041">
    <property type="term" value="P:amino acid activation for nonribosomal peptide biosynthetic process"/>
    <property type="evidence" value="ECO:0007669"/>
    <property type="project" value="TreeGrafter"/>
</dbReference>
<dbReference type="PANTHER" id="PTHR45527">
    <property type="entry name" value="NONRIBOSOMAL PEPTIDE SYNTHETASE"/>
    <property type="match status" value="1"/>
</dbReference>
<dbReference type="SUPFAM" id="SSF56801">
    <property type="entry name" value="Acetyl-CoA synthetase-like"/>
    <property type="match status" value="3"/>
</dbReference>
<evidence type="ECO:0000256" key="2">
    <source>
        <dbReference type="ARBA" id="ARBA00006432"/>
    </source>
</evidence>
<dbReference type="GO" id="GO:0072330">
    <property type="term" value="P:monocarboxylic acid biosynthetic process"/>
    <property type="evidence" value="ECO:0007669"/>
    <property type="project" value="UniProtKB-ARBA"/>
</dbReference>
<dbReference type="SUPFAM" id="SSF47336">
    <property type="entry name" value="ACP-like"/>
    <property type="match status" value="4"/>
</dbReference>
<feature type="domain" description="Carrier" evidence="5">
    <location>
        <begin position="1062"/>
        <end position="1139"/>
    </location>
</feature>
<dbReference type="CDD" id="cd05930">
    <property type="entry name" value="A_NRPS"/>
    <property type="match status" value="1"/>
</dbReference>
<feature type="domain" description="Carrier" evidence="5">
    <location>
        <begin position="1"/>
        <end position="66"/>
    </location>
</feature>
<evidence type="ECO:0000256" key="4">
    <source>
        <dbReference type="ARBA" id="ARBA00022553"/>
    </source>
</evidence>
<dbReference type="PANTHER" id="PTHR45527:SF1">
    <property type="entry name" value="FATTY ACID SYNTHASE"/>
    <property type="match status" value="1"/>
</dbReference>
<evidence type="ECO:0000313" key="7">
    <source>
        <dbReference type="Proteomes" id="UP000240429"/>
    </source>
</evidence>
<dbReference type="InterPro" id="IPR025110">
    <property type="entry name" value="AMP-bd_C"/>
</dbReference>
<dbReference type="InterPro" id="IPR006162">
    <property type="entry name" value="Ppantetheine_attach_site"/>
</dbReference>
<comment type="cofactor">
    <cofactor evidence="1">
        <name>pantetheine 4'-phosphate</name>
        <dbReference type="ChEBI" id="CHEBI:47942"/>
    </cofactor>
</comment>
<dbReference type="Gene3D" id="3.40.50.980">
    <property type="match status" value="6"/>
</dbReference>
<keyword evidence="7" id="KW-1185">Reference proteome</keyword>
<dbReference type="CDD" id="cd12117">
    <property type="entry name" value="A_NRPS_Srf_like"/>
    <property type="match status" value="1"/>
</dbReference>
<evidence type="ECO:0000313" key="6">
    <source>
        <dbReference type="EMBL" id="PSM38016.1"/>
    </source>
</evidence>
<reference evidence="6 7" key="1">
    <citation type="submission" date="2018-03" db="EMBL/GenBank/DDBJ databases">
        <title>Streptomyces dioscori sp. nov., a novel endophytic actinobacterium isolated from bulbil of Dioscorea bulbifera L.</title>
        <authorList>
            <person name="Zhikuan W."/>
        </authorList>
    </citation>
    <scope>NUCLEOTIDE SEQUENCE [LARGE SCALE GENOMIC DNA]</scope>
    <source>
        <strain evidence="6 7">A217</strain>
    </source>
</reference>
<dbReference type="Pfam" id="PF00501">
    <property type="entry name" value="AMP-binding"/>
    <property type="match status" value="3"/>
</dbReference>
<dbReference type="InterPro" id="IPR001242">
    <property type="entry name" value="Condensation_dom"/>
</dbReference>
<keyword evidence="3" id="KW-0596">Phosphopantetheine</keyword>
<sequence>MRDLITDVLGRPVDLGADFIDLGGDSLLAARLTARVGALLGVELSVLTVFEAPTIADLVREIREAADPGHPALRRVHRSDRMPLSFAQQRLWFLHQLEDASPVYNIPTVLRLTGEPDPVALRLALGDVVARHESLRTVFTEADGTPVQTVLPPDTPVPFTALDVPADRLEAAVGTAVGHRFDLTARIPVAAWLLRRADTPADPVSVLVLVIHHIASDGWSLGPLLRDLSRAYAARVGGDAPALPELPVQYADYAVWQRELLGDPGDPDSPLATQTRYWKDALAGLPDQVGLPGDRPRPAIASRAGATIDVPIGPRTHARIVAAARAAGVSVFMMFHAALAGVLTRLGAGTDIPIGSPVAGRADEALDESIGFFVNTLVLRTDTSGDPAFGELLRRVRETALSAYVNQDVPFEQLVEALNPSRSLARHPLFQIMLVLQKDVEAGLDLPGLDAVRELPPRTTARFDITVSLLERHTPDGAPDGIRCRVEYSTDLYDRSTIENLIGRWVRLVDAGAADPARRLGEIDLLSPDERLQVLTRWNDTSATVPDVPVHVLFERQAARTPDAVAVVFEDRAVTYAELNAGANRLARRLVELGAGPERIVALTLPRSVEMVVALLAVMKSGAAYLPIDPEFPDDRVRYMLDDAGPVCLLTLSEAAAHQDTEGTPRLVLDDPLTADSLRPYAGHDVVDAERTAALTPAHPVYVSYTSGTTGRPKGTVVPHRGVTNRLVWMIERYGLSPRDRVLQKTPYGFDVSAWEFFCTLASGATLVVARPGGHRDAEYVAGLIRRERVTVAHFVPSMLRSFLNRSAPEDLPDLRAVFCSGEALTADLQTQFHATFSASLHNFYGPTEASIEVTAWDCPRAAPDGAPPIGAPITNVRVYVLDDTLHPVPPGVAGELYLAGVCVTRGYLGRPVLTADRFVACPFGGAGERMYRTGDIVRWRADGNLEYLGRADHQVKIRGFRVEPGEVEAELAAHPAVTEALVLAREDQPGDPRLVAYVVTAEADDELPSVLREFLRTRLPEHLVPAALVRLAAIPLTPSGKADRNALPAPDYAAAAGAGGAPRTGREEQLRELVAEVLGLAEGSVGVDDGFFDLGGHSLLATRLVARVRTVLGVELSVRSVFEAPTVAGLARRTVSAAERVQPELRPVPREPHMPVSFAQQRLWFLGQLDGQSAVYNIPVVLRLTGGLDVTALRDALTDVVGRHESLRTVLTEIEGTPRQLILPADEPFPLSVTDVGPGDEAAAVQEAIGHRFDLAAEIPLRASLLRVADEERLLVLVMHHIAGDGWSITPLLRDLSRAYAARLARTEPDWPRLPVQYADYSVWQRRMLGEIDDPRSPIARQTDYWAEALAGLPEQVGLPGGPRPAVESLSGATVTFDIGQDLHARVLDTARSTGATVFIVAQAALAALLTRLGAGNDIPIGTPVAGRTDDALDELVGFFVNTLVLRTDTSGDPSFTDLVHRVRDRALSAYANQDVPFERLVDVLNPRRSRAHHPLFQIMLVLQNNAEGTLELPGVEASREYAAGPYARFDLTFSMRETQGPDGEPAGIACKVEYRTDLYDRETVERLGSRLVRLLDAATAGPGRPIGAIDLLTAEEHHDLSALGTGAPLTAPAEPVPAVFERQAARTPDATAVIWRDEQLTYHQLNTRANRLARRLVEAGAGPERLVALALPRSAEQIVALLAVLKTGAGYLPVDPDHPVHRVRLMLDDARAVCVVAPQDTWPRELTDLPLIPVREDGDADRSGEDLTDVERLAPSRAAHPAYVMYTSGSTGLPKGVVVTHADVVALAGASCFATGAHRRVLAHSPSAFDASTYELWVPLLSGGSIVLAPADLDPGLLRALTVRHQVTAMWLTAGLFQVFADEAPHCFAALREIWTGGAVVPAAAVRRVLAACPGLVVVDGYGPTETTTFATCHRLTAPVPDRIPIGTPLSGVRVHVLDEWLRPVPAGTPGELHLSGAGLARGYLRRPAQTASRFVASPFGGAGERMYRTGDLVRLRTDGTLEFLGRGDDQVKIRGYRSEPGEVESVLTEHPAVATAVVSAQGEQPDAVHLVAHVVAAPGRETADLPGTLRQFLRERLPDHLVPVAVLPIDRIPLTANGKIDHRALPAPDFTRSVTGTGAARDPREELLCGLFAEVLGLPHVGVEDDFFDLGGHSLLAMRLVARVRAELDVELSVRSVFDAPSVAGLARSIQRADGTVRPPLVPMAPADRAPVSFGQQRLWFLHRLEGPGPVYNIPLALRLDGDVDLDALRSALGDVVGRHEPLRTVFPETDGEPVQRILPEDVTVPVPIVDVAPEELSAAVAEAAAYGFDLATEIPVRARVLRIADDGSYVLVLVVHHIAADGWSLAPLLRDLSQAYTARAGGAAPTLPRLPVRYADFAMWQRALLDTADDPDSAIGRQVRYWTQALDGLPEQVGVPADRPRPAVSSFRGASTGFDIGPDLHARIADTARAAGASVFMVLHAALATVLTRLGAGTDVPIGTPVAGRTDDAVDDLVGLFLNTLVLRVDTSGDPTFADVLASSREAALTAYANQDVPFERLVDTLRPHRSLAHHPLFQIMLVLQNTAEGTLDLPGVRVTEETVPSAGARLDLTLSLREHRGPDGTPSGLRGRAEYSTDLYDPRTIDTVIHRWIRLLEAAVADPDRRIGDIDILSAAERRTVLDEWNDTARPLPDQPLPALFEAQAARTPAASAVVHGDLTVSYAELNARANRLARHLIAHGAGPERVVALLLPRSVELVVALLAVLKAGAAYVPIDPDHPAERIRFLLDDTRPVCALTADDVRVPTGPAPAVLTFGPALDLVLAGYPGTDVDDSERHSPLRTASPAYVLHTSGTTGTPKGVVVPHAGVVNRLAWMIERYGLSAEDRVAQKTPYGFDVSVWEFFATLLAGATLVVVPPGEHRDAGRVAELIRRERVTVAHFVPSMLRSLLGEAQPAQLAGLRQVISSGEALSGDVVQEFHERCGAGLHNFYGPTEASIDVTAWECLPGTADGGSPPPIGAPIANTRVYVLDDRLCPVPPGVAGELYLAGAGLARGYLGRSGLTAGRFVACPFGGPSERMYRTGDIVRWRADGNLEFLGRADDQVKIRGFRVEPAEVEAALVSHPQVTQAVVTVHADAAGEPGLVAYAVSADAAPLVLRGYLRDRLPDHLVPAAVVVLDALPLTRNGKVDRRALPAPDFADVAGRGGLARDPQEELLCALFAEILGVPRVGVDDDFFELGGHSLLATRLLARIRTVLGAELSVRAVFETPTVAGLARRVREAGGAVRPAVVPQTRPEHVPASLAQQRLWFLHQLEGRTAAYNLPIAFRLTGDVDPDALRAAVGDVVRRHEALRTVLTEVDGTPVQTVLDPGREVPLPVVDVVPGAVGGALSGVVRRPFDLAGEIPVRGVLLRVSGGADADA</sequence>
<dbReference type="Gene3D" id="3.30.559.30">
    <property type="entry name" value="Nonribosomal peptide synthetase, condensation domain"/>
    <property type="match status" value="3"/>
</dbReference>
<organism evidence="6 7">
    <name type="scientific">Streptomyces dioscori</name>
    <dbReference type="NCBI Taxonomy" id="2109333"/>
    <lineage>
        <taxon>Bacteria</taxon>
        <taxon>Bacillati</taxon>
        <taxon>Actinomycetota</taxon>
        <taxon>Actinomycetes</taxon>
        <taxon>Kitasatosporales</taxon>
        <taxon>Streptomycetaceae</taxon>
        <taxon>Streptomyces</taxon>
        <taxon>Streptomyces aurantiacus group</taxon>
    </lineage>
</organism>
<comment type="similarity">
    <text evidence="2">Belongs to the ATP-dependent AMP-binding enzyme family.</text>
</comment>
<dbReference type="GO" id="GO:0005829">
    <property type="term" value="C:cytosol"/>
    <property type="evidence" value="ECO:0007669"/>
    <property type="project" value="TreeGrafter"/>
</dbReference>
<proteinExistence type="inferred from homology"/>
<accession>A0A2P8PVK1</accession>
<dbReference type="GO" id="GO:0017000">
    <property type="term" value="P:antibiotic biosynthetic process"/>
    <property type="evidence" value="ECO:0007669"/>
    <property type="project" value="UniProtKB-ARBA"/>
</dbReference>
<dbReference type="InterPro" id="IPR020806">
    <property type="entry name" value="PKS_PP-bd"/>
</dbReference>
<dbReference type="GO" id="GO:0031177">
    <property type="term" value="F:phosphopantetheine binding"/>
    <property type="evidence" value="ECO:0007669"/>
    <property type="project" value="InterPro"/>
</dbReference>
<dbReference type="Pfam" id="PF00550">
    <property type="entry name" value="PP-binding"/>
    <property type="match status" value="4"/>
</dbReference>
<dbReference type="CDD" id="cd19540">
    <property type="entry name" value="LCL_NRPS-like"/>
    <property type="match status" value="3"/>
</dbReference>
<evidence type="ECO:0000259" key="5">
    <source>
        <dbReference type="PROSITE" id="PS50075"/>
    </source>
</evidence>
<dbReference type="Gene3D" id="2.30.38.10">
    <property type="entry name" value="Luciferase, Domain 3"/>
    <property type="match status" value="3"/>
</dbReference>
<dbReference type="InterPro" id="IPR045851">
    <property type="entry name" value="AMP-bd_C_sf"/>
</dbReference>
<dbReference type="Gene3D" id="3.30.300.30">
    <property type="match status" value="3"/>
</dbReference>
<dbReference type="FunFam" id="3.40.50.12780:FF:000012">
    <property type="entry name" value="Non-ribosomal peptide synthetase"/>
    <property type="match status" value="3"/>
</dbReference>
<dbReference type="Proteomes" id="UP000240429">
    <property type="component" value="Unassembled WGS sequence"/>
</dbReference>
<keyword evidence="4" id="KW-0597">Phosphoprotein</keyword>
<dbReference type="NCBIfam" id="TIGR01733">
    <property type="entry name" value="AA-adenyl-dom"/>
    <property type="match status" value="3"/>
</dbReference>
<comment type="caution">
    <text evidence="6">The sequence shown here is derived from an EMBL/GenBank/DDBJ whole genome shotgun (WGS) entry which is preliminary data.</text>
</comment>
<name>A0A2P8PVK1_9ACTN</name>
<dbReference type="Gene3D" id="1.10.1200.10">
    <property type="entry name" value="ACP-like"/>
    <property type="match status" value="4"/>
</dbReference>
<dbReference type="SUPFAM" id="SSF52777">
    <property type="entry name" value="CoA-dependent acyltransferases"/>
    <property type="match status" value="7"/>
</dbReference>
<dbReference type="InterPro" id="IPR009081">
    <property type="entry name" value="PP-bd_ACP"/>
</dbReference>
<dbReference type="GO" id="GO:0003824">
    <property type="term" value="F:catalytic activity"/>
    <property type="evidence" value="ECO:0007669"/>
    <property type="project" value="InterPro"/>
</dbReference>
<dbReference type="NCBIfam" id="NF003417">
    <property type="entry name" value="PRK04813.1"/>
    <property type="match status" value="3"/>
</dbReference>
<dbReference type="InterPro" id="IPR010071">
    <property type="entry name" value="AA_adenyl_dom"/>
</dbReference>
<dbReference type="PROSITE" id="PS50075">
    <property type="entry name" value="CARRIER"/>
    <property type="match status" value="4"/>
</dbReference>
<dbReference type="InterPro" id="IPR023213">
    <property type="entry name" value="CAT-like_dom_sf"/>
</dbReference>
<dbReference type="FunFam" id="3.30.300.30:FF:000010">
    <property type="entry name" value="Enterobactin synthetase component F"/>
    <property type="match status" value="2"/>
</dbReference>
<dbReference type="FunFam" id="3.40.50.980:FF:000002">
    <property type="entry name" value="Enterobactin synthetase component F"/>
    <property type="match status" value="2"/>
</dbReference>
<dbReference type="GO" id="GO:0044550">
    <property type="term" value="P:secondary metabolite biosynthetic process"/>
    <property type="evidence" value="ECO:0007669"/>
    <property type="project" value="UniProtKB-ARBA"/>
</dbReference>
<dbReference type="FunFam" id="3.40.50.980:FF:000001">
    <property type="entry name" value="Non-ribosomal peptide synthetase"/>
    <property type="match status" value="3"/>
</dbReference>
<dbReference type="Pfam" id="PF13193">
    <property type="entry name" value="AMP-binding_C"/>
    <property type="match status" value="3"/>
</dbReference>
<dbReference type="FunFam" id="1.10.1200.10:FF:000016">
    <property type="entry name" value="Non-ribosomal peptide synthase"/>
    <property type="match status" value="3"/>
</dbReference>
<feature type="non-terminal residue" evidence="6">
    <location>
        <position position="3400"/>
    </location>
</feature>
<feature type="domain" description="Carrier" evidence="5">
    <location>
        <begin position="3187"/>
        <end position="3262"/>
    </location>
</feature>
<dbReference type="CDD" id="cd17646">
    <property type="entry name" value="A_NRPS_AB3403-like"/>
    <property type="match status" value="1"/>
</dbReference>
<dbReference type="Pfam" id="PF00668">
    <property type="entry name" value="Condensation"/>
    <property type="match status" value="4"/>
</dbReference>
<feature type="domain" description="Carrier" evidence="5">
    <location>
        <begin position="2122"/>
        <end position="2197"/>
    </location>
</feature>
<evidence type="ECO:0000256" key="3">
    <source>
        <dbReference type="ARBA" id="ARBA00022450"/>
    </source>
</evidence>
<dbReference type="FunFam" id="2.30.38.10:FF:000001">
    <property type="entry name" value="Non-ribosomal peptide synthetase PvdI"/>
    <property type="match status" value="3"/>
</dbReference>